<accession>A0A438JSR5</accession>
<gene>
    <name evidence="1" type="ORF">CK203_009344</name>
</gene>
<dbReference type="AlphaFoldDB" id="A0A438JSR5"/>
<protein>
    <recommendedName>
        <fullName evidence="3">Retrovirus-related Pol polyprotein from transposon TNT 1-94</fullName>
    </recommendedName>
</protein>
<comment type="caution">
    <text evidence="1">The sequence shown here is derived from an EMBL/GenBank/DDBJ whole genome shotgun (WGS) entry which is preliminary data.</text>
</comment>
<reference evidence="1 2" key="1">
    <citation type="journal article" date="2018" name="PLoS Genet.">
        <title>Population sequencing reveals clonal diversity and ancestral inbreeding in the grapevine cultivar Chardonnay.</title>
        <authorList>
            <person name="Roach M.J."/>
            <person name="Johnson D.L."/>
            <person name="Bohlmann J."/>
            <person name="van Vuuren H.J."/>
            <person name="Jones S.J."/>
            <person name="Pretorius I.S."/>
            <person name="Schmidt S.A."/>
            <person name="Borneman A.R."/>
        </authorList>
    </citation>
    <scope>NUCLEOTIDE SEQUENCE [LARGE SCALE GENOMIC DNA]</scope>
    <source>
        <strain evidence="2">cv. Chardonnay</strain>
        <tissue evidence="1">Leaf</tissue>
    </source>
</reference>
<name>A0A438JSR5_VITVI</name>
<evidence type="ECO:0000313" key="1">
    <source>
        <dbReference type="EMBL" id="RVX11968.1"/>
    </source>
</evidence>
<sequence>MLVPRNIHEALDDPNWKVAVMEEMNALKRSGTWELVDLPKEKRTIG</sequence>
<dbReference type="EMBL" id="QGNW01000029">
    <property type="protein sequence ID" value="RVX11968.1"/>
    <property type="molecule type" value="Genomic_DNA"/>
</dbReference>
<proteinExistence type="predicted"/>
<evidence type="ECO:0000313" key="2">
    <source>
        <dbReference type="Proteomes" id="UP000288805"/>
    </source>
</evidence>
<dbReference type="Proteomes" id="UP000288805">
    <property type="component" value="Unassembled WGS sequence"/>
</dbReference>
<organism evidence="1 2">
    <name type="scientific">Vitis vinifera</name>
    <name type="common">Grape</name>
    <dbReference type="NCBI Taxonomy" id="29760"/>
    <lineage>
        <taxon>Eukaryota</taxon>
        <taxon>Viridiplantae</taxon>
        <taxon>Streptophyta</taxon>
        <taxon>Embryophyta</taxon>
        <taxon>Tracheophyta</taxon>
        <taxon>Spermatophyta</taxon>
        <taxon>Magnoliopsida</taxon>
        <taxon>eudicotyledons</taxon>
        <taxon>Gunneridae</taxon>
        <taxon>Pentapetalae</taxon>
        <taxon>rosids</taxon>
        <taxon>Vitales</taxon>
        <taxon>Vitaceae</taxon>
        <taxon>Viteae</taxon>
        <taxon>Vitis</taxon>
    </lineage>
</organism>
<evidence type="ECO:0008006" key="3">
    <source>
        <dbReference type="Google" id="ProtNLM"/>
    </source>
</evidence>